<evidence type="ECO:0000313" key="4">
    <source>
        <dbReference type="Proteomes" id="UP001217089"/>
    </source>
</evidence>
<dbReference type="InterPro" id="IPR057191">
    <property type="entry name" value="DUF7869"/>
</dbReference>
<gene>
    <name evidence="3" type="ORF">KUTeg_019787</name>
</gene>
<name>A0ABQ9EG43_TEGGR</name>
<evidence type="ECO:0000313" key="3">
    <source>
        <dbReference type="EMBL" id="KAJ8303391.1"/>
    </source>
</evidence>
<proteinExistence type="predicted"/>
<feature type="domain" description="DUF7869" evidence="2">
    <location>
        <begin position="408"/>
        <end position="597"/>
    </location>
</feature>
<feature type="compositionally biased region" description="Acidic residues" evidence="1">
    <location>
        <begin position="48"/>
        <end position="68"/>
    </location>
</feature>
<reference evidence="3 4" key="1">
    <citation type="submission" date="2022-12" db="EMBL/GenBank/DDBJ databases">
        <title>Chromosome-level genome of Tegillarca granosa.</title>
        <authorList>
            <person name="Kim J."/>
        </authorList>
    </citation>
    <scope>NUCLEOTIDE SEQUENCE [LARGE SCALE GENOMIC DNA]</scope>
    <source>
        <strain evidence="3">Teg-2019</strain>
        <tissue evidence="3">Adductor muscle</tissue>
    </source>
</reference>
<dbReference type="PANTHER" id="PTHR34415">
    <property type="entry name" value="INTEGRASE CATALYTIC DOMAIN-CONTAINING PROTEIN"/>
    <property type="match status" value="1"/>
</dbReference>
<dbReference type="EMBL" id="JARBDR010000917">
    <property type="protein sequence ID" value="KAJ8303391.1"/>
    <property type="molecule type" value="Genomic_DNA"/>
</dbReference>
<sequence>MSSQQSCCSIASHASSIPCDLIENQDEWFSREIDSVDKIYFGNIEEHEVEEEQGNTDESDPDESDCDSVDIQSTASENESACDRDFNVYRDEDRTEINKQNQFFAETCGCYRLHSKPCSTLISRETILEFRDYCCELDRDELDLKSLKRSRDQYKSRERIHQEYYFNGHQVCRATFLFVHGIGKKRLEAVTKSLDTVGLQPRIHRNKGKAPKHALTLQQVQQVRQFLRQYAFQYGVSLPGRLPNHSNLKVTLLPSDRTKADIHSEYIKAATESSHRIISLSEFKKVWLEQCPAIVVMKPSTDLCSSCQNYNVNLRKSGNLDEEQKSELVARYQRHLEKAKLQRDYFRDQCSETKENFSSMPEEYKCRGQQPLSYQGTMHYSFDYAQQVHYPHYAQQVGPLFFKTPRKCQCFGICSEGSGTQIFYLIDESEEVGKGANSVVSMLHHHFHYKSYGETAAKLHMDNCAGQNKNNIFNKCSSFAHLKEFPLMYGLWRILNNLHKEIEFSCMEAGHTKFHPDWHFGLWKWRTSNAETLLEIANTVSASSRNGHNISQLINDPQCPVVFYDWKKHLKMFFKPLKELSKYHHFRMHSDSPGCVFVREYASDCEVKVNLFKKCISPQSISLPSVLVPSGLDPVRQWYLYQEIRPYCHSNKDITCPKPTVPKSENKTEKVACV</sequence>
<dbReference type="Pfam" id="PF25273">
    <property type="entry name" value="DUF7869"/>
    <property type="match status" value="1"/>
</dbReference>
<feature type="region of interest" description="Disordered" evidence="1">
    <location>
        <begin position="48"/>
        <end position="80"/>
    </location>
</feature>
<protein>
    <recommendedName>
        <fullName evidence="2">DUF7869 domain-containing protein</fullName>
    </recommendedName>
</protein>
<dbReference type="PANTHER" id="PTHR34415:SF1">
    <property type="entry name" value="INTEGRASE CATALYTIC DOMAIN-CONTAINING PROTEIN"/>
    <property type="match status" value="1"/>
</dbReference>
<accession>A0ABQ9EG43</accession>
<comment type="caution">
    <text evidence="3">The sequence shown here is derived from an EMBL/GenBank/DDBJ whole genome shotgun (WGS) entry which is preliminary data.</text>
</comment>
<evidence type="ECO:0000256" key="1">
    <source>
        <dbReference type="SAM" id="MobiDB-lite"/>
    </source>
</evidence>
<evidence type="ECO:0000259" key="2">
    <source>
        <dbReference type="Pfam" id="PF25273"/>
    </source>
</evidence>
<keyword evidence="4" id="KW-1185">Reference proteome</keyword>
<organism evidence="3 4">
    <name type="scientific">Tegillarca granosa</name>
    <name type="common">Malaysian cockle</name>
    <name type="synonym">Anadara granosa</name>
    <dbReference type="NCBI Taxonomy" id="220873"/>
    <lineage>
        <taxon>Eukaryota</taxon>
        <taxon>Metazoa</taxon>
        <taxon>Spiralia</taxon>
        <taxon>Lophotrochozoa</taxon>
        <taxon>Mollusca</taxon>
        <taxon>Bivalvia</taxon>
        <taxon>Autobranchia</taxon>
        <taxon>Pteriomorphia</taxon>
        <taxon>Arcoida</taxon>
        <taxon>Arcoidea</taxon>
        <taxon>Arcidae</taxon>
        <taxon>Tegillarca</taxon>
    </lineage>
</organism>
<dbReference type="Proteomes" id="UP001217089">
    <property type="component" value="Unassembled WGS sequence"/>
</dbReference>